<organism evidence="2 3">
    <name type="scientific">Pleurodeles waltl</name>
    <name type="common">Iberian ribbed newt</name>
    <dbReference type="NCBI Taxonomy" id="8319"/>
    <lineage>
        <taxon>Eukaryota</taxon>
        <taxon>Metazoa</taxon>
        <taxon>Chordata</taxon>
        <taxon>Craniata</taxon>
        <taxon>Vertebrata</taxon>
        <taxon>Euteleostomi</taxon>
        <taxon>Amphibia</taxon>
        <taxon>Batrachia</taxon>
        <taxon>Caudata</taxon>
        <taxon>Salamandroidea</taxon>
        <taxon>Salamandridae</taxon>
        <taxon>Pleurodelinae</taxon>
        <taxon>Pleurodeles</taxon>
    </lineage>
</organism>
<proteinExistence type="predicted"/>
<accession>A0AAV7PSH3</accession>
<protein>
    <submittedName>
        <fullName evidence="2">Uncharacterized protein</fullName>
    </submittedName>
</protein>
<dbReference type="Proteomes" id="UP001066276">
    <property type="component" value="Chromosome 7"/>
</dbReference>
<reference evidence="2" key="1">
    <citation type="journal article" date="2022" name="bioRxiv">
        <title>Sequencing and chromosome-scale assembly of the giantPleurodeles waltlgenome.</title>
        <authorList>
            <person name="Brown T."/>
            <person name="Elewa A."/>
            <person name="Iarovenko S."/>
            <person name="Subramanian E."/>
            <person name="Araus A.J."/>
            <person name="Petzold A."/>
            <person name="Susuki M."/>
            <person name="Suzuki K.-i.T."/>
            <person name="Hayashi T."/>
            <person name="Toyoda A."/>
            <person name="Oliveira C."/>
            <person name="Osipova E."/>
            <person name="Leigh N.D."/>
            <person name="Simon A."/>
            <person name="Yun M.H."/>
        </authorList>
    </citation>
    <scope>NUCLEOTIDE SEQUENCE</scope>
    <source>
        <strain evidence="2">20211129_DDA</strain>
        <tissue evidence="2">Liver</tissue>
    </source>
</reference>
<evidence type="ECO:0000313" key="2">
    <source>
        <dbReference type="EMBL" id="KAJ1128480.1"/>
    </source>
</evidence>
<feature type="region of interest" description="Disordered" evidence="1">
    <location>
        <begin position="1"/>
        <end position="33"/>
    </location>
</feature>
<dbReference type="EMBL" id="JANPWB010000011">
    <property type="protein sequence ID" value="KAJ1128480.1"/>
    <property type="molecule type" value="Genomic_DNA"/>
</dbReference>
<keyword evidence="3" id="KW-1185">Reference proteome</keyword>
<evidence type="ECO:0000256" key="1">
    <source>
        <dbReference type="SAM" id="MobiDB-lite"/>
    </source>
</evidence>
<comment type="caution">
    <text evidence="2">The sequence shown here is derived from an EMBL/GenBank/DDBJ whole genome shotgun (WGS) entry which is preliminary data.</text>
</comment>
<name>A0AAV7PSH3_PLEWA</name>
<evidence type="ECO:0000313" key="3">
    <source>
        <dbReference type="Proteomes" id="UP001066276"/>
    </source>
</evidence>
<sequence>MQGDLAGGRVPVRSRSIQLQAPPSSSPFPRALAPPPNAAVAVVEAAALRREPGGSRAGGRTPAPSHIMQNVDYHYLELGANVFLGPYRDYWPS</sequence>
<gene>
    <name evidence="2" type="ORF">NDU88_006858</name>
</gene>
<dbReference type="AlphaFoldDB" id="A0AAV7PSH3"/>
<feature type="compositionally biased region" description="Low complexity" evidence="1">
    <location>
        <begin position="21"/>
        <end position="31"/>
    </location>
</feature>